<sequence>MLILVTGGTGLLGWHLVNKLARDYRVIATHHINRPPSEDQRVEWVYLDLLDYEGIKRIIGDLRPEIVIHTAAYTDVDGCEIDRKRAFDVNYLATKSLARACRGVCEYFIYISTDYVFDGERGHYSEEDLPYPINYYGLTKLLGEVATTDLLDKSLVIRTSGIYGCSPGGKRGFALSLLEKLSRGDEVMAFTDQYLSPTYAPHLASNILKLLELRVNGFLHIAGDRASRYEFAIAVARELGADERLVKPSSMDTSSLRARRPRDSSLDTKKAKEELGLPFKSMRDCIKEFIRDCGEGNAVQEF</sequence>
<dbReference type="HOGENOM" id="CLU_045518_2_1_2"/>
<dbReference type="PANTHER" id="PTHR43242:SF1">
    <property type="entry name" value="NAD(P)-BINDING ROSSMANN-FOLD SUPERFAMILY PROTEIN"/>
    <property type="match status" value="1"/>
</dbReference>
<dbReference type="Gene3D" id="3.90.25.10">
    <property type="entry name" value="UDP-galactose 4-epimerase, domain 1"/>
    <property type="match status" value="1"/>
</dbReference>
<dbReference type="EMBL" id="CP000968">
    <property type="protein sequence ID" value="ACB07593.1"/>
    <property type="molecule type" value="Genomic_DNA"/>
</dbReference>
<name>B1L564_KORCO</name>
<gene>
    <name evidence="3" type="ordered locus">Kcr_0847</name>
</gene>
<protein>
    <submittedName>
        <fullName evidence="3">dTDP-4-dehydrorhamnose reductase</fullName>
    </submittedName>
</protein>
<dbReference type="RefSeq" id="WP_012309490.1">
    <property type="nucleotide sequence ID" value="NC_010482.1"/>
</dbReference>
<dbReference type="eggNOG" id="arCOG01367">
    <property type="taxonomic scope" value="Archaea"/>
</dbReference>
<reference evidence="3 4" key="1">
    <citation type="journal article" date="2008" name="Proc. Natl. Acad. Sci. U.S.A.">
        <title>A korarchaeal genome reveals new insights into the evolution of the Archaea.</title>
        <authorList>
            <person name="Elkins J.G."/>
            <person name="Podar M."/>
            <person name="Graham D.E."/>
            <person name="Makarova K.S."/>
            <person name="Wolf Y."/>
            <person name="Randau L."/>
            <person name="Hedlund B.P."/>
            <person name="Brochier-Armanet C."/>
            <person name="Kunin V."/>
            <person name="Anderson I."/>
            <person name="Lapidus A."/>
            <person name="Goltsman E."/>
            <person name="Barry K."/>
            <person name="Koonin E.V."/>
            <person name="Hugenholtz P."/>
            <person name="Kyrpides N."/>
            <person name="Wanner G."/>
            <person name="Richardson P."/>
            <person name="Keller M."/>
            <person name="Stetter K.O."/>
        </authorList>
    </citation>
    <scope>NUCLEOTIDE SEQUENCE [LARGE SCALE GENOMIC DNA]</scope>
    <source>
        <strain evidence="4">OPF8</strain>
    </source>
</reference>
<dbReference type="GeneID" id="6094124"/>
<dbReference type="OrthoDB" id="4907at2157"/>
<dbReference type="InterPro" id="IPR036291">
    <property type="entry name" value="NAD(P)-bd_dom_sf"/>
</dbReference>
<proteinExistence type="predicted"/>
<dbReference type="EnsemblBacteria" id="ACB07593">
    <property type="protein sequence ID" value="ACB07593"/>
    <property type="gene ID" value="Kcr_0847"/>
</dbReference>
<dbReference type="NCBIfam" id="TIGR01214">
    <property type="entry name" value="rmlD"/>
    <property type="match status" value="1"/>
</dbReference>
<accession>B1L564</accession>
<feature type="domain" description="RmlD-like substrate binding" evidence="2">
    <location>
        <begin position="1"/>
        <end position="292"/>
    </location>
</feature>
<dbReference type="Pfam" id="PF04321">
    <property type="entry name" value="RmlD_sub_bind"/>
    <property type="match status" value="1"/>
</dbReference>
<dbReference type="Gene3D" id="3.40.50.720">
    <property type="entry name" value="NAD(P)-binding Rossmann-like Domain"/>
    <property type="match status" value="1"/>
</dbReference>
<keyword evidence="4" id="KW-1185">Reference proteome</keyword>
<dbReference type="InParanoid" id="B1L564"/>
<organism evidence="3 4">
    <name type="scientific">Korarchaeum cryptofilum (strain OPF8)</name>
    <dbReference type="NCBI Taxonomy" id="374847"/>
    <lineage>
        <taxon>Archaea</taxon>
        <taxon>Thermoproteota</taxon>
        <taxon>Candidatus Korarchaeia</taxon>
        <taxon>Candidatus Korarchaeales</taxon>
        <taxon>Candidatus Korarchaeaceae</taxon>
        <taxon>Candidatus Korarchaeum</taxon>
    </lineage>
</organism>
<dbReference type="PANTHER" id="PTHR43242">
    <property type="entry name" value="NAD(P)-BINDING ROSSMANN-FOLD SUPERFAMILY PROTEIN"/>
    <property type="match status" value="1"/>
</dbReference>
<evidence type="ECO:0000313" key="3">
    <source>
        <dbReference type="EMBL" id="ACB07593.1"/>
    </source>
</evidence>
<dbReference type="CDD" id="cd05254">
    <property type="entry name" value="dTDP_HR_like_SDR_e"/>
    <property type="match status" value="1"/>
</dbReference>
<dbReference type="STRING" id="374847.Kcr_0847"/>
<dbReference type="PhylomeDB" id="B1L564"/>
<dbReference type="FunCoup" id="B1L564">
    <property type="interactions" value="71"/>
</dbReference>
<evidence type="ECO:0000256" key="1">
    <source>
        <dbReference type="SAM" id="MobiDB-lite"/>
    </source>
</evidence>
<dbReference type="Proteomes" id="UP000001686">
    <property type="component" value="Chromosome"/>
</dbReference>
<dbReference type="InterPro" id="IPR029903">
    <property type="entry name" value="RmlD-like-bd"/>
</dbReference>
<feature type="region of interest" description="Disordered" evidence="1">
    <location>
        <begin position="250"/>
        <end position="270"/>
    </location>
</feature>
<feature type="compositionally biased region" description="Basic and acidic residues" evidence="1">
    <location>
        <begin position="261"/>
        <end position="270"/>
    </location>
</feature>
<evidence type="ECO:0000259" key="2">
    <source>
        <dbReference type="Pfam" id="PF04321"/>
    </source>
</evidence>
<evidence type="ECO:0000313" key="4">
    <source>
        <dbReference type="Proteomes" id="UP000001686"/>
    </source>
</evidence>
<dbReference type="SUPFAM" id="SSF51735">
    <property type="entry name" value="NAD(P)-binding Rossmann-fold domains"/>
    <property type="match status" value="1"/>
</dbReference>
<dbReference type="AlphaFoldDB" id="B1L564"/>
<dbReference type="KEGG" id="kcr:Kcr_0847"/>
<dbReference type="InterPro" id="IPR005913">
    <property type="entry name" value="dTDP_dehydrorham_reduct"/>
</dbReference>